<dbReference type="PANTHER" id="PTHR43133:SF46">
    <property type="entry name" value="RNA POLYMERASE SIGMA-70 FACTOR ECF SUBFAMILY"/>
    <property type="match status" value="1"/>
</dbReference>
<dbReference type="InterPro" id="IPR013324">
    <property type="entry name" value="RNA_pol_sigma_r3/r4-like"/>
</dbReference>
<comment type="caution">
    <text evidence="7">The sequence shown here is derived from an EMBL/GenBank/DDBJ whole genome shotgun (WGS) entry which is preliminary data.</text>
</comment>
<gene>
    <name evidence="7" type="ORF">QVO10_14215</name>
</gene>
<proteinExistence type="inferred from homology"/>
<reference evidence="7" key="1">
    <citation type="submission" date="2023-06" db="EMBL/GenBank/DDBJ databases">
        <authorList>
            <person name="Zeman M."/>
            <person name="Kubasova T."/>
            <person name="Jahodarova E."/>
            <person name="Nykrynova M."/>
            <person name="Rychlik I."/>
        </authorList>
    </citation>
    <scope>NUCLEOTIDE SEQUENCE</scope>
    <source>
        <strain evidence="7">84_SSukc20</strain>
    </source>
</reference>
<evidence type="ECO:0000256" key="1">
    <source>
        <dbReference type="ARBA" id="ARBA00010641"/>
    </source>
</evidence>
<dbReference type="Pfam" id="PF08281">
    <property type="entry name" value="Sigma70_r4_2"/>
    <property type="match status" value="1"/>
</dbReference>
<dbReference type="Proteomes" id="UP001167871">
    <property type="component" value="Unassembled WGS sequence"/>
</dbReference>
<evidence type="ECO:0000256" key="4">
    <source>
        <dbReference type="ARBA" id="ARBA00023163"/>
    </source>
</evidence>
<feature type="domain" description="RNA polymerase sigma factor 70 region 4 type 2" evidence="6">
    <location>
        <begin position="126"/>
        <end position="176"/>
    </location>
</feature>
<keyword evidence="2" id="KW-0805">Transcription regulation</keyword>
<comment type="similarity">
    <text evidence="1">Belongs to the sigma-70 factor family. ECF subfamily.</text>
</comment>
<dbReference type="NCBIfam" id="TIGR02937">
    <property type="entry name" value="sigma70-ECF"/>
    <property type="match status" value="1"/>
</dbReference>
<protein>
    <submittedName>
        <fullName evidence="7">RNA polymerase sigma-70 factor</fullName>
    </submittedName>
</protein>
<dbReference type="Gene3D" id="1.10.10.10">
    <property type="entry name" value="Winged helix-like DNA-binding domain superfamily/Winged helix DNA-binding domain"/>
    <property type="match status" value="1"/>
</dbReference>
<dbReference type="InterPro" id="IPR013325">
    <property type="entry name" value="RNA_pol_sigma_r2"/>
</dbReference>
<dbReference type="EMBL" id="JAUEII010000039">
    <property type="protein sequence ID" value="MDN0050513.1"/>
    <property type="molecule type" value="Genomic_DNA"/>
</dbReference>
<dbReference type="InterPro" id="IPR036388">
    <property type="entry name" value="WH-like_DNA-bd_sf"/>
</dbReference>
<dbReference type="InterPro" id="IPR007627">
    <property type="entry name" value="RNA_pol_sigma70_r2"/>
</dbReference>
<organism evidence="7 8">
    <name type="scientific">Bacteroides gallinaceum</name>
    <dbReference type="NCBI Taxonomy" id="1462571"/>
    <lineage>
        <taxon>Bacteria</taxon>
        <taxon>Pseudomonadati</taxon>
        <taxon>Bacteroidota</taxon>
        <taxon>Bacteroidia</taxon>
        <taxon>Bacteroidales</taxon>
        <taxon>Bacteroidaceae</taxon>
        <taxon>Bacteroides</taxon>
    </lineage>
</organism>
<keyword evidence="3" id="KW-0731">Sigma factor</keyword>
<accession>A0ABT7X8U6</accession>
<evidence type="ECO:0000313" key="8">
    <source>
        <dbReference type="Proteomes" id="UP001167871"/>
    </source>
</evidence>
<dbReference type="InterPro" id="IPR014284">
    <property type="entry name" value="RNA_pol_sigma-70_dom"/>
</dbReference>
<reference evidence="7" key="2">
    <citation type="submission" date="2024-05" db="EMBL/GenBank/DDBJ databases">
        <title>Identification and characterization of horizontal gene transfer across gut microbiota members of farm animals based on homology search.</title>
        <authorList>
            <person name="Schwarzerova J."/>
            <person name="Nykrynova M."/>
            <person name="Jureckova K."/>
            <person name="Cejkova D."/>
            <person name="Rychlik I."/>
        </authorList>
    </citation>
    <scope>NUCLEOTIDE SEQUENCE</scope>
    <source>
        <strain evidence="7">84_SSukc20</strain>
    </source>
</reference>
<dbReference type="PANTHER" id="PTHR43133">
    <property type="entry name" value="RNA POLYMERASE ECF-TYPE SIGMA FACTO"/>
    <property type="match status" value="1"/>
</dbReference>
<evidence type="ECO:0000256" key="3">
    <source>
        <dbReference type="ARBA" id="ARBA00023082"/>
    </source>
</evidence>
<keyword evidence="8" id="KW-1185">Reference proteome</keyword>
<feature type="domain" description="RNA polymerase sigma-70 region 2" evidence="5">
    <location>
        <begin position="21"/>
        <end position="84"/>
    </location>
</feature>
<keyword evidence="4" id="KW-0804">Transcription</keyword>
<dbReference type="InterPro" id="IPR014327">
    <property type="entry name" value="RNA_pol_sigma70_bacteroid"/>
</dbReference>
<dbReference type="InterPro" id="IPR039425">
    <property type="entry name" value="RNA_pol_sigma-70-like"/>
</dbReference>
<evidence type="ECO:0000259" key="5">
    <source>
        <dbReference type="Pfam" id="PF04542"/>
    </source>
</evidence>
<name>A0ABT7X8U6_9BACE</name>
<evidence type="ECO:0000256" key="2">
    <source>
        <dbReference type="ARBA" id="ARBA00023015"/>
    </source>
</evidence>
<dbReference type="SUPFAM" id="SSF88946">
    <property type="entry name" value="Sigma2 domain of RNA polymerase sigma factors"/>
    <property type="match status" value="1"/>
</dbReference>
<dbReference type="InterPro" id="IPR013249">
    <property type="entry name" value="RNA_pol_sigma70_r4_t2"/>
</dbReference>
<evidence type="ECO:0000259" key="6">
    <source>
        <dbReference type="Pfam" id="PF08281"/>
    </source>
</evidence>
<evidence type="ECO:0000313" key="7">
    <source>
        <dbReference type="EMBL" id="MDN0050513.1"/>
    </source>
</evidence>
<dbReference type="NCBIfam" id="TIGR02985">
    <property type="entry name" value="Sig70_bacteroi1"/>
    <property type="match status" value="1"/>
</dbReference>
<sequence length="197" mass="23605">MEKLILERLRQGDEKAFRHIFDRYYTLLCRFANQILNDESLAEEIVDDAIFYLWEHRADIEITHTIRAYLMRSVRNRCLNELNSLSHRTEHSFSTYLSDDNLEFLDTLFADETHPLGTLIEQEMEDELMRCINSLPDECRKVFKKSRFEQKKYEEIAQELSISVNTVKYHIKNALAYLNTHLAEYLKLILIYIFIEK</sequence>
<dbReference type="SUPFAM" id="SSF88659">
    <property type="entry name" value="Sigma3 and sigma4 domains of RNA polymerase sigma factors"/>
    <property type="match status" value="1"/>
</dbReference>
<dbReference type="Gene3D" id="1.10.1740.10">
    <property type="match status" value="1"/>
</dbReference>
<dbReference type="Pfam" id="PF04542">
    <property type="entry name" value="Sigma70_r2"/>
    <property type="match status" value="1"/>
</dbReference>
<dbReference type="RefSeq" id="WP_301934984.1">
    <property type="nucleotide sequence ID" value="NZ_JAUEII010000039.1"/>
</dbReference>